<dbReference type="Pfam" id="PF13517">
    <property type="entry name" value="FG-GAP_3"/>
    <property type="match status" value="2"/>
</dbReference>
<dbReference type="EMBL" id="CP116967">
    <property type="protein sequence ID" value="WNM57962.1"/>
    <property type="molecule type" value="Genomic_DNA"/>
</dbReference>
<feature type="compositionally biased region" description="Low complexity" evidence="2">
    <location>
        <begin position="475"/>
        <end position="486"/>
    </location>
</feature>
<feature type="region of interest" description="Disordered" evidence="2">
    <location>
        <begin position="463"/>
        <end position="486"/>
    </location>
</feature>
<dbReference type="Pfam" id="PF01839">
    <property type="entry name" value="FG-GAP"/>
    <property type="match status" value="1"/>
</dbReference>
<dbReference type="InterPro" id="IPR003961">
    <property type="entry name" value="FN3_dom"/>
</dbReference>
<dbReference type="RefSeq" id="WP_312643098.1">
    <property type="nucleotide sequence ID" value="NZ_CP116967.1"/>
</dbReference>
<dbReference type="InterPro" id="IPR036116">
    <property type="entry name" value="FN3_sf"/>
</dbReference>
<dbReference type="Gene3D" id="2.130.10.130">
    <property type="entry name" value="Integrin alpha, N-terminal"/>
    <property type="match status" value="2"/>
</dbReference>
<feature type="domain" description="Fibronectin type-III" evidence="3">
    <location>
        <begin position="18"/>
        <end position="118"/>
    </location>
</feature>
<evidence type="ECO:0000313" key="5">
    <source>
        <dbReference type="Proteomes" id="UP001302719"/>
    </source>
</evidence>
<evidence type="ECO:0000256" key="1">
    <source>
        <dbReference type="ARBA" id="ARBA00022729"/>
    </source>
</evidence>
<protein>
    <submittedName>
        <fullName evidence="4">Ig-like domain-containing protein</fullName>
    </submittedName>
</protein>
<keyword evidence="1" id="KW-0732">Signal</keyword>
<proteinExistence type="predicted"/>
<name>A0AA96GAW8_9BACT</name>
<evidence type="ECO:0000259" key="3">
    <source>
        <dbReference type="PROSITE" id="PS50853"/>
    </source>
</evidence>
<dbReference type="InterPro" id="IPR013783">
    <property type="entry name" value="Ig-like_fold"/>
</dbReference>
<dbReference type="PROSITE" id="PS50853">
    <property type="entry name" value="FN3"/>
    <property type="match status" value="1"/>
</dbReference>
<dbReference type="InterPro" id="IPR028994">
    <property type="entry name" value="Integrin_alpha_N"/>
</dbReference>
<accession>A0AA96GAW8</accession>
<feature type="region of interest" description="Disordered" evidence="2">
    <location>
        <begin position="104"/>
        <end position="136"/>
    </location>
</feature>
<gene>
    <name evidence="4" type="ORF">PP769_18620</name>
</gene>
<feature type="compositionally biased region" description="Low complexity" evidence="2">
    <location>
        <begin position="557"/>
        <end position="568"/>
    </location>
</feature>
<dbReference type="PANTHER" id="PTHR46580:SF2">
    <property type="entry name" value="MAM DOMAIN-CONTAINING PROTEIN"/>
    <property type="match status" value="1"/>
</dbReference>
<dbReference type="AlphaFoldDB" id="A0AA96GAW8"/>
<reference evidence="4 5" key="1">
    <citation type="submission" date="2023-01" db="EMBL/GenBank/DDBJ databases">
        <title>Cultivation and genomic characterization of new, ubiquitous marine nitrite-oxidizing bacteria from the Nitrospirales.</title>
        <authorList>
            <person name="Mueller A.J."/>
            <person name="Daebeler A."/>
            <person name="Herbold C.W."/>
            <person name="Kirkegaard R.H."/>
            <person name="Daims H."/>
        </authorList>
    </citation>
    <scope>NUCLEOTIDE SEQUENCE [LARGE SCALE GENOMIC DNA]</scope>
    <source>
        <strain evidence="4 5">VA</strain>
    </source>
</reference>
<dbReference type="InterPro" id="IPR013517">
    <property type="entry name" value="FG-GAP"/>
</dbReference>
<dbReference type="CDD" id="cd00063">
    <property type="entry name" value="FN3"/>
    <property type="match status" value="1"/>
</dbReference>
<evidence type="ECO:0000313" key="4">
    <source>
        <dbReference type="EMBL" id="WNM57962.1"/>
    </source>
</evidence>
<dbReference type="PANTHER" id="PTHR46580">
    <property type="entry name" value="SENSOR KINASE-RELATED"/>
    <property type="match status" value="1"/>
</dbReference>
<feature type="compositionally biased region" description="Pro residues" evidence="2">
    <location>
        <begin position="114"/>
        <end position="128"/>
    </location>
</feature>
<keyword evidence="5" id="KW-1185">Reference proteome</keyword>
<organism evidence="4 5">
    <name type="scientific">Candidatus Nitrospira allomarina</name>
    <dbReference type="NCBI Taxonomy" id="3020900"/>
    <lineage>
        <taxon>Bacteria</taxon>
        <taxon>Pseudomonadati</taxon>
        <taxon>Nitrospirota</taxon>
        <taxon>Nitrospiria</taxon>
        <taxon>Nitrospirales</taxon>
        <taxon>Nitrospiraceae</taxon>
        <taxon>Nitrospira</taxon>
    </lineage>
</organism>
<dbReference type="Pfam" id="PF00041">
    <property type="entry name" value="fn3"/>
    <property type="match status" value="1"/>
</dbReference>
<dbReference type="KEGG" id="nall:PP769_18620"/>
<dbReference type="SUPFAM" id="SSF49265">
    <property type="entry name" value="Fibronectin type III"/>
    <property type="match status" value="1"/>
</dbReference>
<dbReference type="SUPFAM" id="SSF69318">
    <property type="entry name" value="Integrin alpha N-terminal domain"/>
    <property type="match status" value="1"/>
</dbReference>
<feature type="region of interest" description="Disordered" evidence="2">
    <location>
        <begin position="557"/>
        <end position="581"/>
    </location>
</feature>
<dbReference type="Gene3D" id="2.60.40.10">
    <property type="entry name" value="Immunoglobulins"/>
    <property type="match status" value="4"/>
</dbReference>
<sequence length="866" mass="88786">MIRPTTPLGFKITHTAVLPLLLFVLLVSPAYSASSIQVTWDANTESDLAGYKIYKRTLPSQDFGQPIFSGMPGNPSSPSTTVAGLNGGTTYGFIATAFDTAGNESAPTTEVPITFPPSSPPPPSPPPADTTAPTVTLTAPSAGTVSGMVMVSATASDNVGIVGVQFRLQGANLGSEDTSSPYSTSWNTATVANGTYTLTAIARDAAGNTKTSGSIVVTVSSNSTPPPPSAFSISNLAVASGQTYVVPTSGLQPGGRVYIDRAFTFTTIPAGLQGAAYVRTANDDKAATTSAFLSFTVNQPVSVSVAHDVRITPKPSWLSTFTDTGTSLGTSDTTLRLFVRSFPAGTITLGGNAGDGLSMYSVIVKSESGTPDDTTAPTITLTAPSAGTVSGTVTVTASASDNVGVVGVQFRLQGANLGPEDISSPYSISWDTTTVTNGAYTLSASARDAAGNTKTSGSIVVTVSNSTTPPPDTTPPTVTLSAPSTSSVSGTVTVTASANDNVGITGVQFRIQGANLGPEDISSPYSISWDTTTMPNGPYTLSAIARDAAGNTTTAAPRTVTVSNSSTPPTSPQNHDLNGDGKADLIWRNTKTGEVAGWLLNGTSIATSGLLGQLPMDWTMSGVGDLNGDTKADLVWRNSISGAVVIWLMDGLTITSTGFLGAVATSWDIQAIEDMDGDGKADLLWRNTTDGHTAIWLMNGTAIVSTGFPAGVSLGWQIAGVGDVNGDGKADVIWRHDTSSTVAIWLMNGLTITSTGFPGSAPTVWEIQALGDANGDGKADLVWRNATDGNTAIWLMNGTAIAASGFPGTVSRTWQMSGANDVNGDGKADIIWRNRSNGGVAVWLMNGLTITSTGFPGATSTDWEIQ</sequence>
<evidence type="ECO:0000256" key="2">
    <source>
        <dbReference type="SAM" id="MobiDB-lite"/>
    </source>
</evidence>
<dbReference type="Proteomes" id="UP001302719">
    <property type="component" value="Chromosome"/>
</dbReference>
<dbReference type="Pfam" id="PF17957">
    <property type="entry name" value="Big_7"/>
    <property type="match status" value="3"/>
</dbReference>